<name>A0A3B0WWE6_9ZZZZ</name>
<feature type="domain" description="Fe/B12 periplasmic-binding" evidence="2">
    <location>
        <begin position="38"/>
        <end position="290"/>
    </location>
</feature>
<dbReference type="AlphaFoldDB" id="A0A3B0WWE6"/>
<keyword evidence="1" id="KW-0732">Signal</keyword>
<evidence type="ECO:0000256" key="1">
    <source>
        <dbReference type="ARBA" id="ARBA00022729"/>
    </source>
</evidence>
<proteinExistence type="predicted"/>
<evidence type="ECO:0000259" key="2">
    <source>
        <dbReference type="PROSITE" id="PS50983"/>
    </source>
</evidence>
<gene>
    <name evidence="3" type="ORF">MNBD_GAMMA11-2588</name>
</gene>
<dbReference type="InterPro" id="IPR050902">
    <property type="entry name" value="ABC_Transporter_SBP"/>
</dbReference>
<sequence length="294" mass="33643">MKIKILLYWLVFVFPVQASIKLIDDKGTEFEFSRPMKRIISLAPHATELLFASGATDQIVGTVSYSDYPEAAKKIPLIGGYNKVDIELIVLKKPDLIIAWAGGNSAEQLDKIRSLGFKVFISEPKKFVDIAKNIRRMGQLLGTEKIAEQVALHFLTELEALKHEYPEKEKVRVFYQVWNDPLMTISDDHLVGQVIKFCSGENVFGDMSVISPRISIEAVIEKNPDVIIAGMTRDRTEWLKEWGKWKILKAVMNKHVYPIEADLVVRQTPRILQGTRKMCEYLDRVRVNARELRD</sequence>
<dbReference type="PROSITE" id="PS50983">
    <property type="entry name" value="FE_B12_PBP"/>
    <property type="match status" value="1"/>
</dbReference>
<evidence type="ECO:0000313" key="3">
    <source>
        <dbReference type="EMBL" id="VAW60358.1"/>
    </source>
</evidence>
<dbReference type="Gene3D" id="3.40.50.1980">
    <property type="entry name" value="Nitrogenase molybdenum iron protein domain"/>
    <property type="match status" value="2"/>
</dbReference>
<dbReference type="EMBL" id="UOFG01000120">
    <property type="protein sequence ID" value="VAW60358.1"/>
    <property type="molecule type" value="Genomic_DNA"/>
</dbReference>
<organism evidence="3">
    <name type="scientific">hydrothermal vent metagenome</name>
    <dbReference type="NCBI Taxonomy" id="652676"/>
    <lineage>
        <taxon>unclassified sequences</taxon>
        <taxon>metagenomes</taxon>
        <taxon>ecological metagenomes</taxon>
    </lineage>
</organism>
<dbReference type="NCBIfam" id="NF038402">
    <property type="entry name" value="TroA_like"/>
    <property type="match status" value="1"/>
</dbReference>
<dbReference type="PANTHER" id="PTHR30535">
    <property type="entry name" value="VITAMIN B12-BINDING PROTEIN"/>
    <property type="match status" value="1"/>
</dbReference>
<accession>A0A3B0WWE6</accession>
<protein>
    <submittedName>
        <fullName evidence="3">Vitamin B12 ABC transporter, substrate-binding protein BtuF</fullName>
    </submittedName>
</protein>
<dbReference type="PANTHER" id="PTHR30535:SF34">
    <property type="entry name" value="MOLYBDATE-BINDING PROTEIN MOLA"/>
    <property type="match status" value="1"/>
</dbReference>
<dbReference type="InterPro" id="IPR054828">
    <property type="entry name" value="Vit_B12_bind_prot"/>
</dbReference>
<dbReference type="Pfam" id="PF01497">
    <property type="entry name" value="Peripla_BP_2"/>
    <property type="match status" value="1"/>
</dbReference>
<reference evidence="3" key="1">
    <citation type="submission" date="2018-06" db="EMBL/GenBank/DDBJ databases">
        <authorList>
            <person name="Zhirakovskaya E."/>
        </authorList>
    </citation>
    <scope>NUCLEOTIDE SEQUENCE</scope>
</reference>
<dbReference type="SUPFAM" id="SSF53807">
    <property type="entry name" value="Helical backbone' metal receptor"/>
    <property type="match status" value="1"/>
</dbReference>
<dbReference type="InterPro" id="IPR002491">
    <property type="entry name" value="ABC_transptr_periplasmic_BD"/>
</dbReference>
<dbReference type="CDD" id="cd01144">
    <property type="entry name" value="BtuF"/>
    <property type="match status" value="1"/>
</dbReference>